<proteinExistence type="predicted"/>
<evidence type="ECO:0000313" key="1">
    <source>
        <dbReference type="EMBL" id="JAQ03221.1"/>
    </source>
</evidence>
<reference evidence="1" key="1">
    <citation type="journal article" date="2016" name="Gigascience">
        <title>De novo construction of an expanded transcriptome assembly for the western tarnished plant bug, Lygus hesperus.</title>
        <authorList>
            <person name="Tassone E.E."/>
            <person name="Geib S.M."/>
            <person name="Hall B."/>
            <person name="Fabrick J.A."/>
            <person name="Brent C.S."/>
            <person name="Hull J.J."/>
        </authorList>
    </citation>
    <scope>NUCLEOTIDE SEQUENCE</scope>
</reference>
<sequence length="207" mass="22313">TTASVTMPKVPSEPSMRWCRLGPAEIRGAQVLYSIVPTGVTNVILCTISSMLPYLLRRMPEARVAIQPPSVENSMESGSCPYVSWCCASVSSYSLPTMPACTPMRLLTRSIHCIAFIQLMSIDTIIRFSVAGTSSEWETVVPPPYGISATSACLAALIISATSCVQVGHTTASTILAKAPKRRVYISCAVCPWEWCTRSQTANDSLS</sequence>
<feature type="non-terminal residue" evidence="1">
    <location>
        <position position="1"/>
    </location>
</feature>
<dbReference type="AlphaFoldDB" id="A0A146L3V3"/>
<gene>
    <name evidence="1" type="ORF">g.29901</name>
</gene>
<organism evidence="1">
    <name type="scientific">Lygus hesperus</name>
    <name type="common">Western plant bug</name>
    <dbReference type="NCBI Taxonomy" id="30085"/>
    <lineage>
        <taxon>Eukaryota</taxon>
        <taxon>Metazoa</taxon>
        <taxon>Ecdysozoa</taxon>
        <taxon>Arthropoda</taxon>
        <taxon>Hexapoda</taxon>
        <taxon>Insecta</taxon>
        <taxon>Pterygota</taxon>
        <taxon>Neoptera</taxon>
        <taxon>Paraneoptera</taxon>
        <taxon>Hemiptera</taxon>
        <taxon>Heteroptera</taxon>
        <taxon>Panheteroptera</taxon>
        <taxon>Cimicomorpha</taxon>
        <taxon>Miridae</taxon>
        <taxon>Mirini</taxon>
        <taxon>Lygus</taxon>
    </lineage>
</organism>
<protein>
    <submittedName>
        <fullName evidence="1">Uncharacterized protein</fullName>
    </submittedName>
</protein>
<dbReference type="EMBL" id="GDHC01015408">
    <property type="protein sequence ID" value="JAQ03221.1"/>
    <property type="molecule type" value="Transcribed_RNA"/>
</dbReference>
<name>A0A146L3V3_LYGHE</name>
<accession>A0A146L3V3</accession>